<name>A0ABP9LB49_9ACTN</name>
<feature type="domain" description="Butirosin biosynthesis protein H N-terminal" evidence="1">
    <location>
        <begin position="20"/>
        <end position="145"/>
    </location>
</feature>
<gene>
    <name evidence="2" type="ORF">GCM10023336_63280</name>
</gene>
<dbReference type="EMBL" id="BAABKC010000112">
    <property type="protein sequence ID" value="GAA5074821.1"/>
    <property type="molecule type" value="Genomic_DNA"/>
</dbReference>
<proteinExistence type="predicted"/>
<sequence>MTTALLPTAAGLWYRDVISCLWATLAENIARAGGAPLDVLGLHWEFRFRPGDVRSEEFYFAGAHPDDVARSIAPYHGISSRWHRAADDDDPLAELAALTGRGMLPVAAVDNFHLPFRPAYGDVHAAHLIVVHDVDRAAGTVTVSDAMPPAFSGVIDAAAFRRSWESANPSDEQDAFFSDSRIDRRYLTVTVDELPPLDRGLLKRALAADGERFAEGDERGPAGDWTGLPGLRRFLDDLREGAAAGEPGALRDAYPFGWGMQAQAGLHGELLRRLGVEHDVPELREAGRRVEAVAHAWTGVRLCAAHGHPDPRAALRELHGHAARLEEAYHRGVAAVHDAWRAL</sequence>
<dbReference type="Pfam" id="PF14399">
    <property type="entry name" value="BtrH_N"/>
    <property type="match status" value="1"/>
</dbReference>
<evidence type="ECO:0000313" key="3">
    <source>
        <dbReference type="Proteomes" id="UP001500124"/>
    </source>
</evidence>
<protein>
    <recommendedName>
        <fullName evidence="1">Butirosin biosynthesis protein H N-terminal domain-containing protein</fullName>
    </recommendedName>
</protein>
<organism evidence="2 3">
    <name type="scientific">Streptomyces similanensis</name>
    <dbReference type="NCBI Taxonomy" id="1274988"/>
    <lineage>
        <taxon>Bacteria</taxon>
        <taxon>Bacillati</taxon>
        <taxon>Actinomycetota</taxon>
        <taxon>Actinomycetes</taxon>
        <taxon>Kitasatosporales</taxon>
        <taxon>Streptomycetaceae</taxon>
        <taxon>Streptomyces</taxon>
    </lineage>
</organism>
<dbReference type="RefSeq" id="WP_345671455.1">
    <property type="nucleotide sequence ID" value="NZ_BAABKC010000112.1"/>
</dbReference>
<evidence type="ECO:0000259" key="1">
    <source>
        <dbReference type="Pfam" id="PF14399"/>
    </source>
</evidence>
<reference evidence="3" key="1">
    <citation type="journal article" date="2019" name="Int. J. Syst. Evol. Microbiol.">
        <title>The Global Catalogue of Microorganisms (GCM) 10K type strain sequencing project: providing services to taxonomists for standard genome sequencing and annotation.</title>
        <authorList>
            <consortium name="The Broad Institute Genomics Platform"/>
            <consortium name="The Broad Institute Genome Sequencing Center for Infectious Disease"/>
            <person name="Wu L."/>
            <person name="Ma J."/>
        </authorList>
    </citation>
    <scope>NUCLEOTIDE SEQUENCE [LARGE SCALE GENOMIC DNA]</scope>
    <source>
        <strain evidence="3">JCM 18410</strain>
    </source>
</reference>
<comment type="caution">
    <text evidence="2">The sequence shown here is derived from an EMBL/GenBank/DDBJ whole genome shotgun (WGS) entry which is preliminary data.</text>
</comment>
<dbReference type="Proteomes" id="UP001500124">
    <property type="component" value="Unassembled WGS sequence"/>
</dbReference>
<evidence type="ECO:0000313" key="2">
    <source>
        <dbReference type="EMBL" id="GAA5074821.1"/>
    </source>
</evidence>
<keyword evidence="3" id="KW-1185">Reference proteome</keyword>
<dbReference type="InterPro" id="IPR026935">
    <property type="entry name" value="BtrH_N"/>
</dbReference>
<accession>A0ABP9LB49</accession>